<evidence type="ECO:0000313" key="3">
    <source>
        <dbReference type="EMBL" id="KZM92000.1"/>
    </source>
</evidence>
<evidence type="ECO:0000256" key="1">
    <source>
        <dbReference type="SAM" id="MobiDB-lite"/>
    </source>
</evidence>
<organism evidence="3">
    <name type="scientific">Daucus carota subsp. sativus</name>
    <name type="common">Carrot</name>
    <dbReference type="NCBI Taxonomy" id="79200"/>
    <lineage>
        <taxon>Eukaryota</taxon>
        <taxon>Viridiplantae</taxon>
        <taxon>Streptophyta</taxon>
        <taxon>Embryophyta</taxon>
        <taxon>Tracheophyta</taxon>
        <taxon>Spermatophyta</taxon>
        <taxon>Magnoliopsida</taxon>
        <taxon>eudicotyledons</taxon>
        <taxon>Gunneridae</taxon>
        <taxon>Pentapetalae</taxon>
        <taxon>asterids</taxon>
        <taxon>campanulids</taxon>
        <taxon>Apiales</taxon>
        <taxon>Apiaceae</taxon>
        <taxon>Apioideae</taxon>
        <taxon>Scandiceae</taxon>
        <taxon>Daucinae</taxon>
        <taxon>Daucus</taxon>
        <taxon>Daucus sect. Daucus</taxon>
    </lineage>
</organism>
<feature type="region of interest" description="Disordered" evidence="1">
    <location>
        <begin position="1581"/>
        <end position="1649"/>
    </location>
</feature>
<feature type="compositionally biased region" description="Basic and acidic residues" evidence="1">
    <location>
        <begin position="539"/>
        <end position="565"/>
    </location>
</feature>
<dbReference type="Proteomes" id="UP000077755">
    <property type="component" value="Chromosome 6"/>
</dbReference>
<dbReference type="Gramene" id="KZM92000">
    <property type="protein sequence ID" value="KZM92000"/>
    <property type="gene ID" value="DCAR_020635"/>
</dbReference>
<dbReference type="PANTHER" id="PTHR33870:SF4">
    <property type="entry name" value="CARDIOMYOPATHY-ASSOCIATED PROTEIN"/>
    <property type="match status" value="1"/>
</dbReference>
<feature type="region of interest" description="Disordered" evidence="1">
    <location>
        <begin position="285"/>
        <end position="342"/>
    </location>
</feature>
<sequence>MDGVQVKKGVIFSVRTCYRSVCKHPFFVGMVIVLFFMHRSFPLLFSFLVSASPVLVSTAVLLGTLLSFGQPNIPEIEKEEVNHEIASLRTGGGWDHSVVERDGSYRVERYSESRSDMDKLVEEVRSTGNDFSDVGNHDGLAESAPLIEESSREFQFEKWENHGESDSHDVVFGHKNERREGDGEVLTNLYTPVQQTVDEFENANLFEAYVGAETLDRTSPLGSPRKHEDEEHEEDDDDYDDDDESDSESDGAESSSPDASMADIIPLLDELHPLLDENAPQLTRMSLEGSDGTSESSSESSSSEDNELDGNIENHEDDLENVDDEEEQEGHADNIDEDKSAIRWTEVDQKNLMDLGTSELERNKRLESLIARRRLRKSMKMMTERNLIDFDSADLPFSIAHISTARRNPFDLPYDDDMGLPPIPGSAPSIMSQRRNPFDLPYDSSEEKPDLMGDDFQQDVMTLQSKEPIFRRNETFNVGPSLFGTSRHESKFKPYFIPERMTSEGTSYGSFHRQSSDLSESKASSVPETESITSDEDLEDKKTIEEDLEHEKPIERDLEHEKPIEEDLVNETELNSIAEPELGSIPEHPSEHVGHGSDSSEDEDSNDIDQEERVDVNDEYKVHLLDAEDYREVSSFFATTTAATSVEPNTNEVHLNTEAVESTQSLSSVSEVNEEIYAGNEDELLSISEPLGGNSNENFTILHQSSMEKSDTEITRKLVDDAQKKEPVYDSTPRALDEKVSSSSVESNLLTEKAVTSSPPSFVPRMISFTQKEYEVNNQDVVETPVDEVDEKLVLAQHQPPSEEHMSQFERGLPLTDQSENEQFPRNTKGLQESTNLIDLDFQELDKIHQDIDPPKTFESSSILPEAIELEAPGADLDEDILDRVGCDETIHVLEHDTFRIEADSTTGNMEDNVEDLDYIEEIDEELLHELDTVGDFGIEDYKSDFHESRGESFLMMHNIMNSSEEQKNRNDCTGVALGDEQKFRASGVEEPATISEEMEEASAFQISETSFGERLDSYNREIFKVEAADLLDSETIIDRPLPEEVATEQNQNAREINSGVPAVEVQSIHDNEFSYKEAEPMLEEVYVGFGEREILHQDSLHVKTEVGMPVLEAHSVDDVPAALGQVDTNVSEKQYAVDLLDSEKTNGKPLPEETATELADANIMQNPNAGETNSGIWGVGMQEIHDNECSYEAAEPVSEKMYVGLGESEVGMPVLEARSIDDIQSVLGQLDANVCEEHAVDLSNLEKTKDKPLPAETASELANSNILQNPNEGEIDTGIQSFEVQEIHDSEYSYKTAEAMSEKLYVGSGESDMLPQDPLHVKSEVGMPVYETLSLDGIRSASAQVDAKGSEEQYALDLVHTELSPCKSLDGYSQHEMINEGSVLPESKFNPTLPESNLINDVKSSLELQQDSLNAETELVMPVLEPRSFNNIESDIDQVIGTDNEKQYALSLLNAKLSLEETVGEYSRLEMLHEGLVPHESESDITVTKSKLVQDSQSAVAQQLGESVDRLIPRGSDGDDLDSAESHDPVETVFGVHVDEARSNDDFDAATVHVSPANAEKLPIADSEIETADLMVDELHSSNSLESRREVSGVVETSSETAEKLFQEAETTKDLKESTVEHKKTKSHKSSSSSSSSSGSSSSSSDEE</sequence>
<evidence type="ECO:0000313" key="4">
    <source>
        <dbReference type="EMBL" id="WOH06297.1"/>
    </source>
</evidence>
<feature type="region of interest" description="Disordered" evidence="1">
    <location>
        <begin position="1505"/>
        <end position="1527"/>
    </location>
</feature>
<protein>
    <submittedName>
        <fullName evidence="3">Uncharacterized protein</fullName>
    </submittedName>
</protein>
<dbReference type="STRING" id="79200.A0A161ZXU7"/>
<keyword evidence="5" id="KW-1185">Reference proteome</keyword>
<evidence type="ECO:0000256" key="2">
    <source>
        <dbReference type="SAM" id="Phobius"/>
    </source>
</evidence>
<feature type="compositionally biased region" description="Basic and acidic residues" evidence="1">
    <location>
        <begin position="1602"/>
        <end position="1623"/>
    </location>
</feature>
<feature type="compositionally biased region" description="Polar residues" evidence="1">
    <location>
        <begin position="505"/>
        <end position="532"/>
    </location>
</feature>
<name>A0A161ZXU7_DAUCS</name>
<dbReference type="PANTHER" id="PTHR33870">
    <property type="entry name" value="CARDIOMYOPATHY-ASSOCIATED PROTEIN"/>
    <property type="match status" value="1"/>
</dbReference>
<feature type="compositionally biased region" description="Acidic residues" evidence="1">
    <location>
        <begin position="599"/>
        <end position="610"/>
    </location>
</feature>
<feature type="compositionally biased region" description="Acidic residues" evidence="1">
    <location>
        <begin position="230"/>
        <end position="251"/>
    </location>
</feature>
<feature type="compositionally biased region" description="Acidic residues" evidence="1">
    <location>
        <begin position="302"/>
        <end position="328"/>
    </location>
</feature>
<dbReference type="OMA" id="ERRDIEF"/>
<keyword evidence="2" id="KW-0472">Membrane</keyword>
<dbReference type="OrthoDB" id="1908091at2759"/>
<keyword evidence="2" id="KW-0812">Transmembrane</keyword>
<feature type="compositionally biased region" description="Low complexity" evidence="1">
    <location>
        <begin position="1631"/>
        <end position="1649"/>
    </location>
</feature>
<evidence type="ECO:0000313" key="5">
    <source>
        <dbReference type="Proteomes" id="UP000077755"/>
    </source>
</evidence>
<dbReference type="EMBL" id="CP093348">
    <property type="protein sequence ID" value="WOH06297.1"/>
    <property type="molecule type" value="Genomic_DNA"/>
</dbReference>
<gene>
    <name evidence="3" type="ORF">DCAR_020635</name>
    <name evidence="4" type="ORF">DCAR_0625722</name>
</gene>
<feature type="compositionally biased region" description="Basic and acidic residues" evidence="1">
    <location>
        <begin position="329"/>
        <end position="342"/>
    </location>
</feature>
<feature type="compositionally biased region" description="Low complexity" evidence="1">
    <location>
        <begin position="286"/>
        <end position="301"/>
    </location>
</feature>
<proteinExistence type="predicted"/>
<feature type="transmembrane region" description="Helical" evidence="2">
    <location>
        <begin position="21"/>
        <end position="38"/>
    </location>
</feature>
<reference evidence="4" key="2">
    <citation type="submission" date="2022-03" db="EMBL/GenBank/DDBJ databases">
        <title>Draft title - Genomic analysis of global carrot germplasm unveils the trajectory of domestication and the origin of high carotenoid orange carrot.</title>
        <authorList>
            <person name="Iorizzo M."/>
            <person name="Ellison S."/>
            <person name="Senalik D."/>
            <person name="Macko-Podgorni A."/>
            <person name="Grzebelus D."/>
            <person name="Bostan H."/>
            <person name="Rolling W."/>
            <person name="Curaba J."/>
            <person name="Simon P."/>
        </authorList>
    </citation>
    <scope>NUCLEOTIDE SEQUENCE</scope>
    <source>
        <tissue evidence="4">Leaf</tissue>
    </source>
</reference>
<accession>A0A161ZXU7</accession>
<keyword evidence="2" id="KW-1133">Transmembrane helix</keyword>
<feature type="region of interest" description="Disordered" evidence="1">
    <location>
        <begin position="505"/>
        <end position="619"/>
    </location>
</feature>
<dbReference type="EMBL" id="LNRQ01000006">
    <property type="protein sequence ID" value="KZM92000.1"/>
    <property type="molecule type" value="Genomic_DNA"/>
</dbReference>
<dbReference type="KEGG" id="dcr:108227351"/>
<feature type="region of interest" description="Disordered" evidence="1">
    <location>
        <begin position="215"/>
        <end position="259"/>
    </location>
</feature>
<reference evidence="3" key="1">
    <citation type="journal article" date="2016" name="Nat. Genet.">
        <title>A high-quality carrot genome assembly provides new insights into carotenoid accumulation and asterid genome evolution.</title>
        <authorList>
            <person name="Iorizzo M."/>
            <person name="Ellison S."/>
            <person name="Senalik D."/>
            <person name="Zeng P."/>
            <person name="Satapoomin P."/>
            <person name="Huang J."/>
            <person name="Bowman M."/>
            <person name="Iovene M."/>
            <person name="Sanseverino W."/>
            <person name="Cavagnaro P."/>
            <person name="Yildiz M."/>
            <person name="Macko-Podgorni A."/>
            <person name="Moranska E."/>
            <person name="Grzebelus E."/>
            <person name="Grzebelus D."/>
            <person name="Ashrafi H."/>
            <person name="Zheng Z."/>
            <person name="Cheng S."/>
            <person name="Spooner D."/>
            <person name="Van Deynze A."/>
            <person name="Simon P."/>
        </authorList>
    </citation>
    <scope>NUCLEOTIDE SEQUENCE [LARGE SCALE GENOMIC DNA]</scope>
    <source>
        <tissue evidence="3">Leaf</tissue>
    </source>
</reference>